<dbReference type="Proteomes" id="UP001234989">
    <property type="component" value="Chromosome 4"/>
</dbReference>
<evidence type="ECO:0000313" key="2">
    <source>
        <dbReference type="Proteomes" id="UP001234989"/>
    </source>
</evidence>
<gene>
    <name evidence="1" type="ORF">MTR67_018422</name>
</gene>
<keyword evidence="2" id="KW-1185">Reference proteome</keyword>
<organism evidence="1 2">
    <name type="scientific">Solanum verrucosum</name>
    <dbReference type="NCBI Taxonomy" id="315347"/>
    <lineage>
        <taxon>Eukaryota</taxon>
        <taxon>Viridiplantae</taxon>
        <taxon>Streptophyta</taxon>
        <taxon>Embryophyta</taxon>
        <taxon>Tracheophyta</taxon>
        <taxon>Spermatophyta</taxon>
        <taxon>Magnoliopsida</taxon>
        <taxon>eudicotyledons</taxon>
        <taxon>Gunneridae</taxon>
        <taxon>Pentapetalae</taxon>
        <taxon>asterids</taxon>
        <taxon>lamiids</taxon>
        <taxon>Solanales</taxon>
        <taxon>Solanaceae</taxon>
        <taxon>Solanoideae</taxon>
        <taxon>Solaneae</taxon>
        <taxon>Solanum</taxon>
    </lineage>
</organism>
<evidence type="ECO:0000313" key="1">
    <source>
        <dbReference type="EMBL" id="WMV25037.1"/>
    </source>
</evidence>
<protein>
    <submittedName>
        <fullName evidence="1">Uncharacterized protein</fullName>
    </submittedName>
</protein>
<name>A0AAF0QLP8_SOLVR</name>
<sequence>MQCHIAQSFRTPRMVKAKVKW</sequence>
<dbReference type="EMBL" id="CP133615">
    <property type="protein sequence ID" value="WMV25037.1"/>
    <property type="molecule type" value="Genomic_DNA"/>
</dbReference>
<reference evidence="1" key="1">
    <citation type="submission" date="2023-08" db="EMBL/GenBank/DDBJ databases">
        <title>A de novo genome assembly of Solanum verrucosum Schlechtendal, a Mexican diploid species geographically isolated from the other diploid A-genome species in potato relatives.</title>
        <authorList>
            <person name="Hosaka K."/>
        </authorList>
    </citation>
    <scope>NUCLEOTIDE SEQUENCE</scope>
    <source>
        <tissue evidence="1">Young leaves</tissue>
    </source>
</reference>
<dbReference type="AlphaFoldDB" id="A0AAF0QLP8"/>
<accession>A0AAF0QLP8</accession>
<proteinExistence type="predicted"/>